<organism evidence="2 3">
    <name type="scientific">Colwellia psychrerythraea</name>
    <name type="common">Vibrio psychroerythus</name>
    <dbReference type="NCBI Taxonomy" id="28229"/>
    <lineage>
        <taxon>Bacteria</taxon>
        <taxon>Pseudomonadati</taxon>
        <taxon>Pseudomonadota</taxon>
        <taxon>Gammaproteobacteria</taxon>
        <taxon>Alteromonadales</taxon>
        <taxon>Colwelliaceae</taxon>
        <taxon>Colwellia</taxon>
    </lineage>
</organism>
<dbReference type="PATRIC" id="fig|28229.4.peg.1079"/>
<keyword evidence="1" id="KW-0812">Transmembrane</keyword>
<feature type="transmembrane region" description="Helical" evidence="1">
    <location>
        <begin position="7"/>
        <end position="27"/>
    </location>
</feature>
<proteinExistence type="predicted"/>
<feature type="transmembrane region" description="Helical" evidence="1">
    <location>
        <begin position="47"/>
        <end position="65"/>
    </location>
</feature>
<keyword evidence="1" id="KW-0472">Membrane</keyword>
<dbReference type="AlphaFoldDB" id="A0A099KWC4"/>
<evidence type="ECO:0008006" key="4">
    <source>
        <dbReference type="Google" id="ProtNLM"/>
    </source>
</evidence>
<name>A0A099KWC4_COLPS</name>
<sequence length="94" mass="10385">MLDIFALIVILIIVSLAIWLIITIASIPTELARNNNHPQVEAITTLAWLGVLSFGLLWIAALVWAQIKSQKKGCNLEQRIAELEAAQQEKGPKV</sequence>
<comment type="caution">
    <text evidence="2">The sequence shown here is derived from an EMBL/GenBank/DDBJ whole genome shotgun (WGS) entry which is preliminary data.</text>
</comment>
<gene>
    <name evidence="2" type="ORF">ND2E_2055</name>
</gene>
<reference evidence="2 3" key="1">
    <citation type="submission" date="2014-08" db="EMBL/GenBank/DDBJ databases">
        <title>Genomic and Phenotypic Diversity of Colwellia psychrerythraea strains from Disparate Marine Basins.</title>
        <authorList>
            <person name="Techtmann S.M."/>
            <person name="Stelling S.C."/>
            <person name="Utturkar S.M."/>
            <person name="Alshibli N."/>
            <person name="Harris A."/>
            <person name="Brown S.D."/>
            <person name="Hazen T.C."/>
        </authorList>
    </citation>
    <scope>NUCLEOTIDE SEQUENCE [LARGE SCALE GENOMIC DNA]</scope>
    <source>
        <strain evidence="2 3">ND2E</strain>
    </source>
</reference>
<evidence type="ECO:0000313" key="3">
    <source>
        <dbReference type="Proteomes" id="UP000029843"/>
    </source>
</evidence>
<keyword evidence="1" id="KW-1133">Transmembrane helix</keyword>
<evidence type="ECO:0000313" key="2">
    <source>
        <dbReference type="EMBL" id="KGJ94122.1"/>
    </source>
</evidence>
<dbReference type="EMBL" id="JQED01000007">
    <property type="protein sequence ID" value="KGJ94122.1"/>
    <property type="molecule type" value="Genomic_DNA"/>
</dbReference>
<dbReference type="OrthoDB" id="5741122at2"/>
<evidence type="ECO:0000256" key="1">
    <source>
        <dbReference type="SAM" id="Phobius"/>
    </source>
</evidence>
<accession>A0A099KWC4</accession>
<dbReference type="RefSeq" id="WP_033092840.1">
    <property type="nucleotide sequence ID" value="NZ_JQED01000007.1"/>
</dbReference>
<protein>
    <recommendedName>
        <fullName evidence="4">DUF3302 domain-containing protein</fullName>
    </recommendedName>
</protein>
<dbReference type="InterPro" id="IPR011223">
    <property type="entry name" value="UCP028770"/>
</dbReference>
<dbReference type="PIRSF" id="PIRSF028770">
    <property type="entry name" value="UCP028770"/>
    <property type="match status" value="1"/>
</dbReference>
<dbReference type="Proteomes" id="UP000029843">
    <property type="component" value="Unassembled WGS sequence"/>
</dbReference>
<dbReference type="Pfam" id="PF11742">
    <property type="entry name" value="DUF3302"/>
    <property type="match status" value="1"/>
</dbReference>